<keyword evidence="15" id="KW-1185">Reference proteome</keyword>
<dbReference type="NCBIfam" id="TIGR01587">
    <property type="entry name" value="cas3_core"/>
    <property type="match status" value="1"/>
</dbReference>
<dbReference type="InterPro" id="IPR014001">
    <property type="entry name" value="Helicase_ATP-bd"/>
</dbReference>
<evidence type="ECO:0000256" key="3">
    <source>
        <dbReference type="ARBA" id="ARBA00022722"/>
    </source>
</evidence>
<dbReference type="InterPro" id="IPR001650">
    <property type="entry name" value="Helicase_C-like"/>
</dbReference>
<evidence type="ECO:0000256" key="8">
    <source>
        <dbReference type="ARBA" id="ARBA00022840"/>
    </source>
</evidence>
<comment type="similarity">
    <text evidence="2">In the central section; belongs to the CRISPR-associated helicase Cas3 family.</text>
</comment>
<dbReference type="Proteomes" id="UP000652477">
    <property type="component" value="Unassembled WGS sequence"/>
</dbReference>
<dbReference type="AlphaFoldDB" id="A0A923LKN9"/>
<dbReference type="PROSITE" id="PS51643">
    <property type="entry name" value="HD_CAS3"/>
    <property type="match status" value="1"/>
</dbReference>
<dbReference type="Gene3D" id="3.40.50.300">
    <property type="entry name" value="P-loop containing nucleotide triphosphate hydrolases"/>
    <property type="match status" value="2"/>
</dbReference>
<gene>
    <name evidence="14" type="primary">cas3</name>
    <name evidence="14" type="ORF">H8S37_14120</name>
</gene>
<dbReference type="GO" id="GO:0051607">
    <property type="term" value="P:defense response to virus"/>
    <property type="evidence" value="ECO:0007669"/>
    <property type="project" value="UniProtKB-KW"/>
</dbReference>
<dbReference type="InterPro" id="IPR027417">
    <property type="entry name" value="P-loop_NTPase"/>
</dbReference>
<dbReference type="GO" id="GO:0005524">
    <property type="term" value="F:ATP binding"/>
    <property type="evidence" value="ECO:0007669"/>
    <property type="project" value="UniProtKB-KW"/>
</dbReference>
<evidence type="ECO:0000256" key="5">
    <source>
        <dbReference type="ARBA" id="ARBA00022741"/>
    </source>
</evidence>
<dbReference type="GO" id="GO:0005829">
    <property type="term" value="C:cytosol"/>
    <property type="evidence" value="ECO:0007669"/>
    <property type="project" value="TreeGrafter"/>
</dbReference>
<dbReference type="Pfam" id="PF22590">
    <property type="entry name" value="Cas3-like_C_2"/>
    <property type="match status" value="1"/>
</dbReference>
<protein>
    <submittedName>
        <fullName evidence="14">CRISPR-associated helicase Cas3</fullName>
    </submittedName>
</protein>
<dbReference type="Pfam" id="PF00270">
    <property type="entry name" value="DEAD"/>
    <property type="match status" value="1"/>
</dbReference>
<evidence type="ECO:0000313" key="14">
    <source>
        <dbReference type="EMBL" id="MBC5690050.1"/>
    </source>
</evidence>
<dbReference type="InterPro" id="IPR006483">
    <property type="entry name" value="CRISPR-assoc_Cas3_HD"/>
</dbReference>
<dbReference type="InterPro" id="IPR038257">
    <property type="entry name" value="CRISPR-assoc_Cas3_HD_sf"/>
</dbReference>
<evidence type="ECO:0000256" key="9">
    <source>
        <dbReference type="ARBA" id="ARBA00023118"/>
    </source>
</evidence>
<keyword evidence="3" id="KW-0540">Nuclease</keyword>
<dbReference type="Gene3D" id="1.10.3210.30">
    <property type="match status" value="1"/>
</dbReference>
<dbReference type="SUPFAM" id="SSF52540">
    <property type="entry name" value="P-loop containing nucleoside triphosphate hydrolases"/>
    <property type="match status" value="1"/>
</dbReference>
<evidence type="ECO:0000259" key="12">
    <source>
        <dbReference type="PROSITE" id="PS51194"/>
    </source>
</evidence>
<dbReference type="InterPro" id="IPR054712">
    <property type="entry name" value="Cas3-like_dom"/>
</dbReference>
<evidence type="ECO:0000256" key="10">
    <source>
        <dbReference type="ARBA" id="ARBA00038437"/>
    </source>
</evidence>
<evidence type="ECO:0000256" key="11">
    <source>
        <dbReference type="SAM" id="Coils"/>
    </source>
</evidence>
<evidence type="ECO:0000256" key="4">
    <source>
        <dbReference type="ARBA" id="ARBA00022723"/>
    </source>
</evidence>
<dbReference type="RefSeq" id="WP_186876698.1">
    <property type="nucleotide sequence ID" value="NZ_JACOPF010000003.1"/>
</dbReference>
<evidence type="ECO:0000313" key="15">
    <source>
        <dbReference type="Proteomes" id="UP000652477"/>
    </source>
</evidence>
<proteinExistence type="inferred from homology"/>
<evidence type="ECO:0000256" key="7">
    <source>
        <dbReference type="ARBA" id="ARBA00022806"/>
    </source>
</evidence>
<keyword evidence="9" id="KW-0051">Antiviral defense</keyword>
<dbReference type="CDD" id="cd09641">
    <property type="entry name" value="Cas3''_I"/>
    <property type="match status" value="1"/>
</dbReference>
<organism evidence="14 15">
    <name type="scientific">Mediterraneibacter hominis</name>
    <dbReference type="NCBI Taxonomy" id="2763054"/>
    <lineage>
        <taxon>Bacteria</taxon>
        <taxon>Bacillati</taxon>
        <taxon>Bacillota</taxon>
        <taxon>Clostridia</taxon>
        <taxon>Lachnospirales</taxon>
        <taxon>Lachnospiraceae</taxon>
        <taxon>Mediterraneibacter</taxon>
    </lineage>
</organism>
<dbReference type="NCBIfam" id="TIGR01596">
    <property type="entry name" value="cas3_HD"/>
    <property type="match status" value="1"/>
</dbReference>
<dbReference type="SMART" id="SM00487">
    <property type="entry name" value="DEXDc"/>
    <property type="match status" value="1"/>
</dbReference>
<evidence type="ECO:0000256" key="2">
    <source>
        <dbReference type="ARBA" id="ARBA00009046"/>
    </source>
</evidence>
<keyword evidence="6" id="KW-0378">Hydrolase</keyword>
<dbReference type="GO" id="GO:0003676">
    <property type="term" value="F:nucleic acid binding"/>
    <property type="evidence" value="ECO:0007669"/>
    <property type="project" value="InterPro"/>
</dbReference>
<comment type="similarity">
    <text evidence="1">In the N-terminal section; belongs to the CRISPR-associated nuclease Cas3-HD family.</text>
</comment>
<dbReference type="GO" id="GO:0003724">
    <property type="term" value="F:RNA helicase activity"/>
    <property type="evidence" value="ECO:0007669"/>
    <property type="project" value="TreeGrafter"/>
</dbReference>
<feature type="coiled-coil region" evidence="11">
    <location>
        <begin position="21"/>
        <end position="48"/>
    </location>
</feature>
<comment type="caution">
    <text evidence="14">The sequence shown here is derived from an EMBL/GenBank/DDBJ whole genome shotgun (WGS) entry which is preliminary data.</text>
</comment>
<keyword evidence="4" id="KW-0479">Metal-binding</keyword>
<name>A0A923LKN9_9FIRM</name>
<keyword evidence="8" id="KW-0067">ATP-binding</keyword>
<dbReference type="InterPro" id="IPR011545">
    <property type="entry name" value="DEAD/DEAH_box_helicase_dom"/>
</dbReference>
<feature type="domain" description="HD Cas3-type" evidence="13">
    <location>
        <begin position="54"/>
        <end position="244"/>
    </location>
</feature>
<keyword evidence="7" id="KW-0347">Helicase</keyword>
<evidence type="ECO:0000256" key="1">
    <source>
        <dbReference type="ARBA" id="ARBA00006847"/>
    </source>
</evidence>
<dbReference type="PANTHER" id="PTHR47959">
    <property type="entry name" value="ATP-DEPENDENT RNA HELICASE RHLE-RELATED"/>
    <property type="match status" value="1"/>
</dbReference>
<dbReference type="GO" id="GO:0004518">
    <property type="term" value="F:nuclease activity"/>
    <property type="evidence" value="ECO:0007669"/>
    <property type="project" value="UniProtKB-KW"/>
</dbReference>
<sequence length="799" mass="93795">MEVYAKSKNKMLIGKEKKQLEQDISNILEELDMNLDTKEKEAIEKEMTEILEGKPEYQKTLVEHENDIVKCAETFFKQFDIYFTEKEKRLVIEACRIHDRGKVNLLFQALVNPEIIEKGMIEKGRKSRQIPHGFLSAVSISKGEFLSLSELFELNDFGAFITAINYHHDRMDEYDDLTIYNYCKEFYTEQAKEYLGVDNWKIHCENRNQLLFRNNVYTFNRVKDLEKWNQYLLIKGLLNKFDYTVSAGYEDAELYPDLEEKQLKKNIEIKLENKGLRPAQKYMKEHKQNNLVIIAPTGSGKTEAALLWLDGEKGFYTLPLKVSSNAIYSRIKETYSYEPVSLLHSDSMMKYIQEYTHTEAGPYERYERAKLLSAPLTICTVDQLFKFVYKALGTEIFPATLKYSKIVLDEIQSYEPRVIATIIYGLKTICELGGHFAIITATFPPVLQYFMERYGLHNEIEYKYQNFAQESQDIRHKVQIRESDIDIDELIKYGEKQKVLVICNTVIKAQEIYNEISEKVENVHLLHSRYIRCHRDKLEKMIMEFSQDEHKTGIWITTQIVEASLDIDFDILYTEMSTADSLLQRMGRCNRKGRYYPKNPNIIVLANKNGVGDKSVYNSFIYDRSLQILKKYENIDFSEILKIEYINKVYCTEEIKDSKYYQEIERYLEHFDEIPPVEYSKREVDKAFRNIRSITIVPDSIYYKNQDIFEKGLELLQKPHVGKTIKAVFTSKLNSLTLNLNYYSNNRLPEGVDIVTLGQNGRKKGSDIHRARMIYEFNEENNIGRGLLLNQLENDDFIV</sequence>
<comment type="similarity">
    <text evidence="10">Belongs to the DEAD box helicase family.</text>
</comment>
<evidence type="ECO:0000256" key="6">
    <source>
        <dbReference type="ARBA" id="ARBA00022801"/>
    </source>
</evidence>
<feature type="domain" description="Helicase C-terminal" evidence="12">
    <location>
        <begin position="486"/>
        <end position="656"/>
    </location>
</feature>
<dbReference type="SMART" id="SM00490">
    <property type="entry name" value="HELICc"/>
    <property type="match status" value="1"/>
</dbReference>
<dbReference type="GO" id="GO:0046872">
    <property type="term" value="F:metal ion binding"/>
    <property type="evidence" value="ECO:0007669"/>
    <property type="project" value="UniProtKB-KW"/>
</dbReference>
<keyword evidence="11" id="KW-0175">Coiled coil</keyword>
<dbReference type="EMBL" id="JACOPF010000003">
    <property type="protein sequence ID" value="MBC5690050.1"/>
    <property type="molecule type" value="Genomic_DNA"/>
</dbReference>
<keyword evidence="5" id="KW-0547">Nucleotide-binding</keyword>
<evidence type="ECO:0000259" key="13">
    <source>
        <dbReference type="PROSITE" id="PS51643"/>
    </source>
</evidence>
<dbReference type="GO" id="GO:0016787">
    <property type="term" value="F:hydrolase activity"/>
    <property type="evidence" value="ECO:0007669"/>
    <property type="project" value="UniProtKB-KW"/>
</dbReference>
<accession>A0A923LKN9</accession>
<dbReference type="InterPro" id="IPR050079">
    <property type="entry name" value="DEAD_box_RNA_helicase"/>
</dbReference>
<dbReference type="PANTHER" id="PTHR47959:SF16">
    <property type="entry name" value="CRISPR-ASSOCIATED NUCLEASE_HELICASE CAS3-RELATED"/>
    <property type="match status" value="1"/>
</dbReference>
<dbReference type="PROSITE" id="PS51194">
    <property type="entry name" value="HELICASE_CTER"/>
    <property type="match status" value="1"/>
</dbReference>
<reference evidence="14" key="1">
    <citation type="submission" date="2020-08" db="EMBL/GenBank/DDBJ databases">
        <title>Genome public.</title>
        <authorList>
            <person name="Liu C."/>
            <person name="Sun Q."/>
        </authorList>
    </citation>
    <scope>NUCLEOTIDE SEQUENCE</scope>
    <source>
        <strain evidence="14">NSJ-55</strain>
    </source>
</reference>
<dbReference type="InterPro" id="IPR006474">
    <property type="entry name" value="Helicase_Cas3_CRISPR-ass_core"/>
</dbReference>